<comment type="caution">
    <text evidence="3">The sequence shown here is derived from an EMBL/GenBank/DDBJ whole genome shotgun (WGS) entry which is preliminary data.</text>
</comment>
<evidence type="ECO:0000256" key="2">
    <source>
        <dbReference type="SAM" id="MobiDB-lite"/>
    </source>
</evidence>
<feature type="coiled-coil region" evidence="1">
    <location>
        <begin position="199"/>
        <end position="266"/>
    </location>
</feature>
<evidence type="ECO:0000256" key="1">
    <source>
        <dbReference type="SAM" id="Coils"/>
    </source>
</evidence>
<dbReference type="Proteomes" id="UP001642484">
    <property type="component" value="Unassembled WGS sequence"/>
</dbReference>
<feature type="region of interest" description="Disordered" evidence="2">
    <location>
        <begin position="149"/>
        <end position="170"/>
    </location>
</feature>
<reference evidence="3 4" key="1">
    <citation type="submission" date="2024-02" db="EMBL/GenBank/DDBJ databases">
        <authorList>
            <person name="Chen Y."/>
            <person name="Shah S."/>
            <person name="Dougan E. K."/>
            <person name="Thang M."/>
            <person name="Chan C."/>
        </authorList>
    </citation>
    <scope>NUCLEOTIDE SEQUENCE [LARGE SCALE GENOMIC DNA]</scope>
</reference>
<proteinExistence type="predicted"/>
<evidence type="ECO:0008006" key="5">
    <source>
        <dbReference type="Google" id="ProtNLM"/>
    </source>
</evidence>
<feature type="coiled-coil region" evidence="1">
    <location>
        <begin position="26"/>
        <end position="71"/>
    </location>
</feature>
<sequence length="361" mass="40271">MIACAGKSAFEYVVTRRAGLEYCQALQKSVEQRQQLDDAIERYEQDLAEKRQIMKGAIEDTQLELAAAQERATLEAGLLSSSTAILTDRTAPQELASTTAARDAARHRAKWLKDELQTVQAQSRRPQPVEHGPLQTLQREVQRLRKELDTLESQEDRARHLDPRHHEEMDEARKDIAESAAEMASRSERLKRSEAALEKRRVEVRVAAEEASLQKLEANSQKAECERISNEIVDLQGEQQTASARSQQLEREAKSLALAYDRCKEMCFVYGAAILRNAASAQLGKERKASSRRGVEALIEALALRFGWPEVAFLRLDRRGSGRLGAQELRMGLLLGAGLDFPAVTGLTAEALLAAIDRRCA</sequence>
<name>A0ABP0L8M5_9DINO</name>
<protein>
    <recommendedName>
        <fullName evidence="5">EF-hand domain-containing protein</fullName>
    </recommendedName>
</protein>
<keyword evidence="4" id="KW-1185">Reference proteome</keyword>
<gene>
    <name evidence="3" type="ORF">CCMP2556_LOCUS19929</name>
</gene>
<accession>A0ABP0L8M5</accession>
<feature type="non-terminal residue" evidence="3">
    <location>
        <position position="361"/>
    </location>
</feature>
<evidence type="ECO:0000313" key="4">
    <source>
        <dbReference type="Proteomes" id="UP001642484"/>
    </source>
</evidence>
<evidence type="ECO:0000313" key="3">
    <source>
        <dbReference type="EMBL" id="CAK9035485.1"/>
    </source>
</evidence>
<dbReference type="EMBL" id="CAXAMN010011525">
    <property type="protein sequence ID" value="CAK9035485.1"/>
    <property type="molecule type" value="Genomic_DNA"/>
</dbReference>
<organism evidence="3 4">
    <name type="scientific">Durusdinium trenchii</name>
    <dbReference type="NCBI Taxonomy" id="1381693"/>
    <lineage>
        <taxon>Eukaryota</taxon>
        <taxon>Sar</taxon>
        <taxon>Alveolata</taxon>
        <taxon>Dinophyceae</taxon>
        <taxon>Suessiales</taxon>
        <taxon>Symbiodiniaceae</taxon>
        <taxon>Durusdinium</taxon>
    </lineage>
</organism>
<keyword evidence="1" id="KW-0175">Coiled coil</keyword>